<dbReference type="GO" id="GO:0003723">
    <property type="term" value="F:RNA binding"/>
    <property type="evidence" value="ECO:0007669"/>
    <property type="project" value="TreeGrafter"/>
</dbReference>
<dbReference type="Proteomes" id="UP000688137">
    <property type="component" value="Unassembled WGS sequence"/>
</dbReference>
<keyword evidence="7" id="KW-1185">Reference proteome</keyword>
<dbReference type="InterPro" id="IPR002671">
    <property type="entry name" value="Ribosomal_eL22"/>
</dbReference>
<dbReference type="OMA" id="WIRFIST"/>
<comment type="similarity">
    <text evidence="1">Belongs to the eukaryotic ribosomal protein eL22 family.</text>
</comment>
<dbReference type="EMBL" id="CAJJDM010000017">
    <property type="protein sequence ID" value="CAD8053534.1"/>
    <property type="molecule type" value="Genomic_DNA"/>
</dbReference>
<dbReference type="GO" id="GO:0002181">
    <property type="term" value="P:cytoplasmic translation"/>
    <property type="evidence" value="ECO:0007669"/>
    <property type="project" value="TreeGrafter"/>
</dbReference>
<dbReference type="PANTHER" id="PTHR10064">
    <property type="entry name" value="60S RIBOSOMAL PROTEIN L22"/>
    <property type="match status" value="1"/>
</dbReference>
<gene>
    <name evidence="6" type="ORF">PPRIM_AZ9-3.1.T0200378</name>
</gene>
<reference evidence="6" key="1">
    <citation type="submission" date="2021-01" db="EMBL/GenBank/DDBJ databases">
        <authorList>
            <consortium name="Genoscope - CEA"/>
            <person name="William W."/>
        </authorList>
    </citation>
    <scope>NUCLEOTIDE SEQUENCE</scope>
</reference>
<keyword evidence="3" id="KW-0687">Ribonucleoprotein</keyword>
<evidence type="ECO:0000256" key="5">
    <source>
        <dbReference type="ARBA" id="ARBA00041214"/>
    </source>
</evidence>
<accession>A0A8S1KRF5</accession>
<proteinExistence type="inferred from homology"/>
<evidence type="ECO:0000256" key="1">
    <source>
        <dbReference type="ARBA" id="ARBA00007817"/>
    </source>
</evidence>
<dbReference type="GO" id="GO:0005840">
    <property type="term" value="C:ribosome"/>
    <property type="evidence" value="ECO:0007669"/>
    <property type="project" value="UniProtKB-KW"/>
</dbReference>
<dbReference type="PANTHER" id="PTHR10064:SF0">
    <property type="entry name" value="FI24544P1-RELATED"/>
    <property type="match status" value="1"/>
</dbReference>
<evidence type="ECO:0000256" key="3">
    <source>
        <dbReference type="ARBA" id="ARBA00023274"/>
    </source>
</evidence>
<dbReference type="FunFam" id="3.30.1360.210:FF:000002">
    <property type="entry name" value="60S ribosomal protein L22-2"/>
    <property type="match status" value="1"/>
</dbReference>
<comment type="caution">
    <text evidence="6">The sequence shown here is derived from an EMBL/GenBank/DDBJ whole genome shotgun (WGS) entry which is preliminary data.</text>
</comment>
<sequence>MPILRRKDQQKAKNLNLKFIIDCTEPKEDKVLNLDEFVSYLQSRIKVQGKTGNLGNDVTVTAEQEKVVVTSTIPFSKRYLKYLTKKYLKQETLREYLYVHSLDKSTYQLKYFNVGQDEEEQK</sequence>
<dbReference type="Pfam" id="PF01776">
    <property type="entry name" value="Ribosomal_L22e"/>
    <property type="match status" value="1"/>
</dbReference>
<dbReference type="GO" id="GO:0003735">
    <property type="term" value="F:structural constituent of ribosome"/>
    <property type="evidence" value="ECO:0007669"/>
    <property type="project" value="InterPro"/>
</dbReference>
<evidence type="ECO:0000256" key="4">
    <source>
        <dbReference type="ARBA" id="ARBA00040613"/>
    </source>
</evidence>
<evidence type="ECO:0000313" key="6">
    <source>
        <dbReference type="EMBL" id="CAD8053534.1"/>
    </source>
</evidence>
<evidence type="ECO:0000313" key="7">
    <source>
        <dbReference type="Proteomes" id="UP000688137"/>
    </source>
</evidence>
<protein>
    <recommendedName>
        <fullName evidence="4">Large ribosomal subunit protein eL22</fullName>
    </recommendedName>
    <alternativeName>
        <fullName evidence="5">60S ribosomal protein L22</fullName>
    </alternativeName>
</protein>
<evidence type="ECO:0000256" key="2">
    <source>
        <dbReference type="ARBA" id="ARBA00022980"/>
    </source>
</evidence>
<dbReference type="GO" id="GO:1990904">
    <property type="term" value="C:ribonucleoprotein complex"/>
    <property type="evidence" value="ECO:0007669"/>
    <property type="project" value="UniProtKB-KW"/>
</dbReference>
<keyword evidence="2" id="KW-0689">Ribosomal protein</keyword>
<dbReference type="AlphaFoldDB" id="A0A8S1KRF5"/>
<organism evidence="6 7">
    <name type="scientific">Paramecium primaurelia</name>
    <dbReference type="NCBI Taxonomy" id="5886"/>
    <lineage>
        <taxon>Eukaryota</taxon>
        <taxon>Sar</taxon>
        <taxon>Alveolata</taxon>
        <taxon>Ciliophora</taxon>
        <taxon>Intramacronucleata</taxon>
        <taxon>Oligohymenophorea</taxon>
        <taxon>Peniculida</taxon>
        <taxon>Parameciidae</taxon>
        <taxon>Paramecium</taxon>
    </lineage>
</organism>
<name>A0A8S1KRF5_PARPR</name>